<name>A0A1J1I2T9_9DIPT</name>
<organism evidence="1 2">
    <name type="scientific">Clunio marinus</name>
    <dbReference type="NCBI Taxonomy" id="568069"/>
    <lineage>
        <taxon>Eukaryota</taxon>
        <taxon>Metazoa</taxon>
        <taxon>Ecdysozoa</taxon>
        <taxon>Arthropoda</taxon>
        <taxon>Hexapoda</taxon>
        <taxon>Insecta</taxon>
        <taxon>Pterygota</taxon>
        <taxon>Neoptera</taxon>
        <taxon>Endopterygota</taxon>
        <taxon>Diptera</taxon>
        <taxon>Nematocera</taxon>
        <taxon>Chironomoidea</taxon>
        <taxon>Chironomidae</taxon>
        <taxon>Clunio</taxon>
    </lineage>
</organism>
<protein>
    <submittedName>
        <fullName evidence="1">CLUMA_CG008020, isoform A</fullName>
    </submittedName>
</protein>
<dbReference type="AlphaFoldDB" id="A0A1J1I2T9"/>
<keyword evidence="2" id="KW-1185">Reference proteome</keyword>
<reference evidence="1 2" key="1">
    <citation type="submission" date="2015-04" db="EMBL/GenBank/DDBJ databases">
        <authorList>
            <person name="Syromyatnikov M.Y."/>
            <person name="Popov V.N."/>
        </authorList>
    </citation>
    <scope>NUCLEOTIDE SEQUENCE [LARGE SCALE GENOMIC DNA]</scope>
</reference>
<dbReference type="Proteomes" id="UP000183832">
    <property type="component" value="Unassembled WGS sequence"/>
</dbReference>
<sequence>MTTVGSVKNFTHVVEYKIYSKVTMKITKNLLKTEEKQSSLNSLEACETQKFFPFPDSILLNQSV</sequence>
<gene>
    <name evidence="1" type="ORF">CLUMA_CG008020</name>
</gene>
<evidence type="ECO:0000313" key="2">
    <source>
        <dbReference type="Proteomes" id="UP000183832"/>
    </source>
</evidence>
<accession>A0A1J1I2T9</accession>
<proteinExistence type="predicted"/>
<dbReference type="EMBL" id="CVRI01000039">
    <property type="protein sequence ID" value="CRK94515.1"/>
    <property type="molecule type" value="Genomic_DNA"/>
</dbReference>
<evidence type="ECO:0000313" key="1">
    <source>
        <dbReference type="EMBL" id="CRK94515.1"/>
    </source>
</evidence>